<evidence type="ECO:0000313" key="4">
    <source>
        <dbReference type="Proteomes" id="UP000194236"/>
    </source>
</evidence>
<dbReference type="PROSITE" id="PS51004">
    <property type="entry name" value="SEMA"/>
    <property type="match status" value="1"/>
</dbReference>
<dbReference type="Proteomes" id="UP000194236">
    <property type="component" value="Unassembled WGS sequence"/>
</dbReference>
<dbReference type="OrthoDB" id="6417648at2759"/>
<sequence length="227" mass="26419">MALNIDNETNYDEYLKPINFIATSNDHQQGSLIFFDKYDVLYTAYSNDYRDKNLQLPFISTRKLHDKGFYYARHKGNECSRIKLKSELDYTFKFITGFSYDNFAYFLFMESYNSYGLKNELRLGRICENHHTPLLSYMEIRLKCNEFNSTSSAHLSIALIGNEYEGFKLNSSSQDAKLLIGFNNDANESIVCEFSMSQIHEHFLDGYSRCTQTGRGTLIPKLYNNTV</sequence>
<accession>A0A1Y3AYZ5</accession>
<reference evidence="3 4" key="1">
    <citation type="submission" date="2017-03" db="EMBL/GenBank/DDBJ databases">
        <title>Genome Survey of Euroglyphus maynei.</title>
        <authorList>
            <person name="Arlian L.G."/>
            <person name="Morgan M.S."/>
            <person name="Rider S.D."/>
        </authorList>
    </citation>
    <scope>NUCLEOTIDE SEQUENCE [LARGE SCALE GENOMIC DNA]</scope>
    <source>
        <strain evidence="3">Arlian Lab</strain>
        <tissue evidence="3">Whole body</tissue>
    </source>
</reference>
<feature type="non-terminal residue" evidence="3">
    <location>
        <position position="227"/>
    </location>
</feature>
<evidence type="ECO:0000259" key="2">
    <source>
        <dbReference type="PROSITE" id="PS51004"/>
    </source>
</evidence>
<dbReference type="Gene3D" id="2.130.10.10">
    <property type="entry name" value="YVTN repeat-like/Quinoprotein amine dehydrogenase"/>
    <property type="match status" value="1"/>
</dbReference>
<organism evidence="3 4">
    <name type="scientific">Euroglyphus maynei</name>
    <name type="common">Mayne's house dust mite</name>
    <dbReference type="NCBI Taxonomy" id="6958"/>
    <lineage>
        <taxon>Eukaryota</taxon>
        <taxon>Metazoa</taxon>
        <taxon>Ecdysozoa</taxon>
        <taxon>Arthropoda</taxon>
        <taxon>Chelicerata</taxon>
        <taxon>Arachnida</taxon>
        <taxon>Acari</taxon>
        <taxon>Acariformes</taxon>
        <taxon>Sarcoptiformes</taxon>
        <taxon>Astigmata</taxon>
        <taxon>Psoroptidia</taxon>
        <taxon>Analgoidea</taxon>
        <taxon>Pyroglyphidae</taxon>
        <taxon>Pyroglyphinae</taxon>
        <taxon>Euroglyphus</taxon>
    </lineage>
</organism>
<dbReference type="EMBL" id="MUJZ01056698">
    <property type="protein sequence ID" value="OTF72335.1"/>
    <property type="molecule type" value="Genomic_DNA"/>
</dbReference>
<feature type="domain" description="Sema" evidence="2">
    <location>
        <begin position="1"/>
        <end position="227"/>
    </location>
</feature>
<dbReference type="InterPro" id="IPR015943">
    <property type="entry name" value="WD40/YVTN_repeat-like_dom_sf"/>
</dbReference>
<evidence type="ECO:0000313" key="3">
    <source>
        <dbReference type="EMBL" id="OTF72335.1"/>
    </source>
</evidence>
<comment type="caution">
    <text evidence="1">Lacks conserved residue(s) required for the propagation of feature annotation.</text>
</comment>
<gene>
    <name evidence="3" type="ORF">BLA29_010789</name>
</gene>
<name>A0A1Y3AYZ5_EURMA</name>
<protein>
    <recommendedName>
        <fullName evidence="2">Sema domain-containing protein</fullName>
    </recommendedName>
</protein>
<comment type="caution">
    <text evidence="3">The sequence shown here is derived from an EMBL/GenBank/DDBJ whole genome shotgun (WGS) entry which is preliminary data.</text>
</comment>
<dbReference type="SUPFAM" id="SSF101912">
    <property type="entry name" value="Sema domain"/>
    <property type="match status" value="1"/>
</dbReference>
<dbReference type="InterPro" id="IPR001627">
    <property type="entry name" value="Semap_dom"/>
</dbReference>
<proteinExistence type="predicted"/>
<evidence type="ECO:0000256" key="1">
    <source>
        <dbReference type="PROSITE-ProRule" id="PRU00352"/>
    </source>
</evidence>
<dbReference type="InterPro" id="IPR036352">
    <property type="entry name" value="Semap_dom_sf"/>
</dbReference>
<keyword evidence="4" id="KW-1185">Reference proteome</keyword>
<dbReference type="AlphaFoldDB" id="A0A1Y3AYZ5"/>